<organism evidence="6 7">
    <name type="scientific">Corynebacterium diphtheriae (strain ATCC 700971 / NCTC 13129 / Biotype gravis)</name>
    <dbReference type="NCBI Taxonomy" id="257309"/>
    <lineage>
        <taxon>Bacteria</taxon>
        <taxon>Bacillati</taxon>
        <taxon>Actinomycetota</taxon>
        <taxon>Actinomycetes</taxon>
        <taxon>Mycobacteriales</taxon>
        <taxon>Corynebacteriaceae</taxon>
        <taxon>Corynebacterium</taxon>
    </lineage>
</organism>
<gene>
    <name evidence="6" type="ordered locus">DIP2362</name>
</gene>
<evidence type="ECO:0000313" key="7">
    <source>
        <dbReference type="Proteomes" id="UP000002198"/>
    </source>
</evidence>
<dbReference type="GO" id="GO:0051537">
    <property type="term" value="F:2 iron, 2 sulfur cluster binding"/>
    <property type="evidence" value="ECO:0007669"/>
    <property type="project" value="UniProtKB-KW"/>
</dbReference>
<evidence type="ECO:0000313" key="6">
    <source>
        <dbReference type="EMBL" id="CAE50884.1"/>
    </source>
</evidence>
<dbReference type="GO" id="GO:0004497">
    <property type="term" value="F:monooxygenase activity"/>
    <property type="evidence" value="ECO:0007669"/>
    <property type="project" value="UniProtKB-ARBA"/>
</dbReference>
<evidence type="ECO:0000256" key="1">
    <source>
        <dbReference type="ARBA" id="ARBA00022714"/>
    </source>
</evidence>
<evidence type="ECO:0000256" key="3">
    <source>
        <dbReference type="ARBA" id="ARBA00023004"/>
    </source>
</evidence>
<accession>Q6NEB4</accession>
<dbReference type="GO" id="GO:0046872">
    <property type="term" value="F:metal ion binding"/>
    <property type="evidence" value="ECO:0007669"/>
    <property type="project" value="UniProtKB-KW"/>
</dbReference>
<keyword evidence="7" id="KW-1185">Reference proteome</keyword>
<dbReference type="Gene3D" id="2.102.10.10">
    <property type="entry name" value="Rieske [2Fe-2S] iron-sulphur domain"/>
    <property type="match status" value="1"/>
</dbReference>
<keyword evidence="2" id="KW-0479">Metal-binding</keyword>
<name>Q6NEB4_CORDI</name>
<feature type="domain" description="Rieske" evidence="5">
    <location>
        <begin position="44"/>
        <end position="134"/>
    </location>
</feature>
<dbReference type="HOGENOM" id="CLU_055690_1_4_11"/>
<keyword evidence="1" id="KW-0001">2Fe-2S</keyword>
<dbReference type="SUPFAM" id="SSF50022">
    <property type="entry name" value="ISP domain"/>
    <property type="match status" value="1"/>
</dbReference>
<dbReference type="STRING" id="257309.DIP2362"/>
<dbReference type="KEGG" id="cdi:DIP2362"/>
<keyword evidence="3" id="KW-0408">Iron</keyword>
<dbReference type="CDD" id="cd03467">
    <property type="entry name" value="Rieske"/>
    <property type="match status" value="1"/>
</dbReference>
<evidence type="ECO:0000256" key="4">
    <source>
        <dbReference type="ARBA" id="ARBA00023014"/>
    </source>
</evidence>
<reference evidence="6 7" key="1">
    <citation type="journal article" date="2003" name="Nucleic Acids Res.">
        <title>The complete genome sequence and analysis of Corynebacterium diphtheriae NCTC13129.</title>
        <authorList>
            <person name="Cerdeno-Tarraga A.M."/>
            <person name="Efstratiou A."/>
            <person name="Dover L.G."/>
            <person name="Holden M.T.G."/>
            <person name="Pallen M."/>
            <person name="Bentley S.D."/>
            <person name="Besra G.S."/>
            <person name="Churcher C."/>
            <person name="James K.D."/>
            <person name="De Zoysa A."/>
            <person name="Chillingworth T."/>
            <person name="Cronin A."/>
            <person name="Dowd L."/>
            <person name="Feltwell T."/>
            <person name="Hamlin N."/>
            <person name="Holroyd S."/>
            <person name="Jagels K."/>
            <person name="Moule S."/>
            <person name="Quail M.A."/>
            <person name="Rabbinowitsch E."/>
            <person name="Rutherford K."/>
            <person name="Thomson N.R."/>
            <person name="Unwin L."/>
            <person name="Whitehead S."/>
            <person name="Barrell B.G.Parkhill.J."/>
        </authorList>
    </citation>
    <scope>NUCLEOTIDE SEQUENCE [LARGE SCALE GENOMIC DNA]</scope>
    <source>
        <strain evidence="7">ATCC 700971 / NCTC 13129 / Biotype gravis</strain>
    </source>
</reference>
<protein>
    <submittedName>
        <fullName evidence="6">Iron-sulphur protein</fullName>
    </submittedName>
</protein>
<proteinExistence type="predicted"/>
<dbReference type="Pfam" id="PF00355">
    <property type="entry name" value="Rieske"/>
    <property type="match status" value="1"/>
</dbReference>
<dbReference type="InterPro" id="IPR017941">
    <property type="entry name" value="Rieske_2Fe-2S"/>
</dbReference>
<dbReference type="AlphaFoldDB" id="Q6NEB4"/>
<sequence>MTKHECVILEGMTHPCSRRMFLLGSATTLAGVVLAACGGDADKAKEIAVSEVPIGSAVIVGDFILAQPTAGEYKAYSAACTHQRAKITKVDGSHVICPAHGSVFDITDGSVVSGLARDPLKAATVEVTGDTATVTS</sequence>
<dbReference type="InterPro" id="IPR036922">
    <property type="entry name" value="Rieske_2Fe-2S_sf"/>
</dbReference>
<evidence type="ECO:0000256" key="2">
    <source>
        <dbReference type="ARBA" id="ARBA00022723"/>
    </source>
</evidence>
<dbReference type="Proteomes" id="UP000002198">
    <property type="component" value="Chromosome"/>
</dbReference>
<dbReference type="PROSITE" id="PS51296">
    <property type="entry name" value="RIESKE"/>
    <property type="match status" value="1"/>
</dbReference>
<dbReference type="GO" id="GO:0016705">
    <property type="term" value="F:oxidoreductase activity, acting on paired donors, with incorporation or reduction of molecular oxygen"/>
    <property type="evidence" value="ECO:0007669"/>
    <property type="project" value="UniProtKB-ARBA"/>
</dbReference>
<keyword evidence="4" id="KW-0411">Iron-sulfur</keyword>
<dbReference type="EMBL" id="BX248361">
    <property type="protein sequence ID" value="CAE50884.1"/>
    <property type="molecule type" value="Genomic_DNA"/>
</dbReference>
<evidence type="ECO:0000259" key="5">
    <source>
        <dbReference type="PROSITE" id="PS51296"/>
    </source>
</evidence>